<name>A0ABY6GU61_9GAMM</name>
<organism evidence="2 3">
    <name type="scientific">Endozoicomonas euniceicola</name>
    <dbReference type="NCBI Taxonomy" id="1234143"/>
    <lineage>
        <taxon>Bacteria</taxon>
        <taxon>Pseudomonadati</taxon>
        <taxon>Pseudomonadota</taxon>
        <taxon>Gammaproteobacteria</taxon>
        <taxon>Oceanospirillales</taxon>
        <taxon>Endozoicomonadaceae</taxon>
        <taxon>Endozoicomonas</taxon>
    </lineage>
</organism>
<protein>
    <submittedName>
        <fullName evidence="2">Uncharacterized protein</fullName>
    </submittedName>
</protein>
<evidence type="ECO:0000313" key="3">
    <source>
        <dbReference type="Proteomes" id="UP001163255"/>
    </source>
</evidence>
<feature type="region of interest" description="Disordered" evidence="1">
    <location>
        <begin position="1"/>
        <end position="23"/>
    </location>
</feature>
<reference evidence="2" key="1">
    <citation type="submission" date="2022-10" db="EMBL/GenBank/DDBJ databases">
        <title>Completed Genome Sequence of two octocoral isolated bacterium, Endozoicomonas euniceicola EF212T and Endozoicomonas gorgoniicola PS125T.</title>
        <authorList>
            <person name="Chiou Y.-J."/>
            <person name="Chen Y.-H."/>
        </authorList>
    </citation>
    <scope>NUCLEOTIDE SEQUENCE</scope>
    <source>
        <strain evidence="2">EF212</strain>
    </source>
</reference>
<keyword evidence="3" id="KW-1185">Reference proteome</keyword>
<sequence length="90" mass="10248">MTKAKNEQKKPAAKKAEGKSKKEKFIELAETRVPKALKQIGMVGNLSDKTKFEYTDKQVKQIVDALKESLDRMKARFENGEAQEESFKLS</sequence>
<evidence type="ECO:0000313" key="2">
    <source>
        <dbReference type="EMBL" id="UYM16230.1"/>
    </source>
</evidence>
<proteinExistence type="predicted"/>
<accession>A0ABY6GU61</accession>
<dbReference type="RefSeq" id="WP_262598537.1">
    <property type="nucleotide sequence ID" value="NZ_CP103300.1"/>
</dbReference>
<evidence type="ECO:0000256" key="1">
    <source>
        <dbReference type="SAM" id="MobiDB-lite"/>
    </source>
</evidence>
<gene>
    <name evidence="2" type="ORF">NX720_26110</name>
</gene>
<dbReference type="Proteomes" id="UP001163255">
    <property type="component" value="Chromosome"/>
</dbReference>
<dbReference type="EMBL" id="CP103300">
    <property type="protein sequence ID" value="UYM16230.1"/>
    <property type="molecule type" value="Genomic_DNA"/>
</dbReference>